<evidence type="ECO:0000256" key="3">
    <source>
        <dbReference type="ARBA" id="ARBA00022771"/>
    </source>
</evidence>
<evidence type="ECO:0000256" key="2">
    <source>
        <dbReference type="ARBA" id="ARBA00022723"/>
    </source>
</evidence>
<comment type="pathway">
    <text evidence="6">Protein modification; protein ubiquitination.</text>
</comment>
<gene>
    <name evidence="9" type="ORF">E3N88_24382</name>
</gene>
<dbReference type="EC" id="2.3.2.27" evidence="6"/>
<evidence type="ECO:0000256" key="6">
    <source>
        <dbReference type="RuleBase" id="RU365038"/>
    </source>
</evidence>
<feature type="coiled-coil region" evidence="7">
    <location>
        <begin position="245"/>
        <end position="279"/>
    </location>
</feature>
<keyword evidence="3 6" id="KW-0863">Zinc-finger</keyword>
<dbReference type="EMBL" id="SZYD01000013">
    <property type="protein sequence ID" value="KAD4384214.1"/>
    <property type="molecule type" value="Genomic_DNA"/>
</dbReference>
<reference evidence="9 10" key="1">
    <citation type="submission" date="2019-05" db="EMBL/GenBank/DDBJ databases">
        <title>Mikania micrantha, genome provides insights into the molecular mechanism of rapid growth.</title>
        <authorList>
            <person name="Liu B."/>
        </authorList>
    </citation>
    <scope>NUCLEOTIDE SEQUENCE [LARGE SCALE GENOMIC DNA]</scope>
    <source>
        <strain evidence="9">NLD-2019</strain>
        <tissue evidence="9">Leaf</tissue>
    </source>
</reference>
<proteinExistence type="inferred from homology"/>
<dbReference type="GO" id="GO:0016567">
    <property type="term" value="P:protein ubiquitination"/>
    <property type="evidence" value="ECO:0007669"/>
    <property type="project" value="UniProtKB-UniRule"/>
</dbReference>
<dbReference type="OrthoDB" id="10266039at2759"/>
<dbReference type="GO" id="GO:0033503">
    <property type="term" value="C:HULC complex"/>
    <property type="evidence" value="ECO:0007669"/>
    <property type="project" value="TreeGrafter"/>
</dbReference>
<feature type="coiled-coil region" evidence="7">
    <location>
        <begin position="409"/>
        <end position="443"/>
    </location>
</feature>
<comment type="catalytic activity">
    <reaction evidence="6">
        <text>S-ubiquitinyl-[E2 ubiquitin-conjugating enzyme]-L-cysteine + [acceptor protein]-L-lysine = [E2 ubiquitin-conjugating enzyme]-L-cysteine + N(6)-ubiquitinyl-[acceptor protein]-L-lysine.</text>
        <dbReference type="EC" id="2.3.2.27"/>
    </reaction>
</comment>
<dbReference type="InterPro" id="IPR013956">
    <property type="entry name" value="E3_ubiquit_lig_Bre1"/>
</dbReference>
<evidence type="ECO:0000256" key="1">
    <source>
        <dbReference type="ARBA" id="ARBA00004123"/>
    </source>
</evidence>
<accession>A0A5N6N218</accession>
<dbReference type="PANTHER" id="PTHR23163">
    <property type="entry name" value="RING FINGER PROTEIN-RELATED"/>
    <property type="match status" value="1"/>
</dbReference>
<comment type="subcellular location">
    <subcellularLocation>
        <location evidence="1 6">Nucleus</location>
    </subcellularLocation>
</comment>
<keyword evidence="6" id="KW-0808">Transferase</keyword>
<name>A0A5N6N218_9ASTR</name>
<dbReference type="GO" id="GO:0005634">
    <property type="term" value="C:nucleus"/>
    <property type="evidence" value="ECO:0007669"/>
    <property type="project" value="UniProtKB-SubCell"/>
</dbReference>
<keyword evidence="2 6" id="KW-0479">Metal-binding</keyword>
<organism evidence="9 10">
    <name type="scientific">Mikania micrantha</name>
    <name type="common">bitter vine</name>
    <dbReference type="NCBI Taxonomy" id="192012"/>
    <lineage>
        <taxon>Eukaryota</taxon>
        <taxon>Viridiplantae</taxon>
        <taxon>Streptophyta</taxon>
        <taxon>Embryophyta</taxon>
        <taxon>Tracheophyta</taxon>
        <taxon>Spermatophyta</taxon>
        <taxon>Magnoliopsida</taxon>
        <taxon>eudicotyledons</taxon>
        <taxon>Gunneridae</taxon>
        <taxon>Pentapetalae</taxon>
        <taxon>asterids</taxon>
        <taxon>campanulids</taxon>
        <taxon>Asterales</taxon>
        <taxon>Asteraceae</taxon>
        <taxon>Asteroideae</taxon>
        <taxon>Heliantheae alliance</taxon>
        <taxon>Eupatorieae</taxon>
        <taxon>Mikania</taxon>
    </lineage>
</organism>
<keyword evidence="6" id="KW-0833">Ubl conjugation pathway</keyword>
<feature type="region of interest" description="Disordered" evidence="8">
    <location>
        <begin position="1"/>
        <end position="33"/>
    </location>
</feature>
<keyword evidence="6" id="KW-0156">Chromatin regulator</keyword>
<keyword evidence="10" id="KW-1185">Reference proteome</keyword>
<evidence type="ECO:0000256" key="7">
    <source>
        <dbReference type="SAM" id="Coils"/>
    </source>
</evidence>
<feature type="coiled-coil region" evidence="7">
    <location>
        <begin position="678"/>
        <end position="775"/>
    </location>
</feature>
<comment type="similarity">
    <text evidence="6">Belongs to the BRE1 family.</text>
</comment>
<evidence type="ECO:0000256" key="4">
    <source>
        <dbReference type="ARBA" id="ARBA00022833"/>
    </source>
</evidence>
<sequence>METSDSDEPEKKRPHLNNSDMARHPNPSPENGTVDATVLQYQNQKLVQQLDVQKQELHDLEGKIKELKQGQTSYDDFLVTINQLWNQLDDDLILLGARAGAGQRALEALHRADLTRGSVPPGPAGEIFLCRLFQTDSIGVNGSEERLISIKELLLSRHSSTLEFMKLIEDTIQNLMAKIVSIDQSLRENLSAEDAIIQLNKIEEVMREEVNNLNVVIETLHVKRKEYADMILSYSHTHSMDQSEIKKIAGDLEDIMAELEESRRKLVNLKMQKDRLLGVQTPIPCNINGSISPENTVDKTMGLRDLKDSIEEAKIVASDRLAELEEANEDNLSLSKQLHDLQDELTDCKYIYTSRPYTLLNDQLPHLESEVERFRALVDSFQVDRSSVTRKEKELVIKCESINALRNPMDTVDSTIEKLEQQLQQCINENNELEFKMEEAIQDSERKDIKAEFQVMASALSKEIGMMTSQLNRWKETGCEAVSLQEEAQSLKSLLDKKTCEHKHLVDTCSQQSVEIKSLQAIIERLQKNRFETEIFLDMIGQRIYDNRDIIEIKESEQRAHSQAEVLKNAFDEHGLELRIKAAKETEVACQQRLSDAESEIPDLSAKLDDSEREVLELTEAIKIKDGEAESYISEIETIGQAYEDMQTQNQHLLQQVMERDDYNIKLVSESVKMKQSHTSLLSEKQTLEKQLQQINSKMDSLKSRITHYEEQMNSCIAHALKSTEEDRHLAINLENSKWELSNADKELKCLKSLLSSSEKENDQINRKTEELQEELYNERMVRKKLDEELVELNMKITELTLGSGEAAIQKLEDEIKECKSILKCGVCFDRPKERNLEIRHRKCPGCGMAFGQNDVRFVKI</sequence>
<keyword evidence="6 7" id="KW-0175">Coiled coil</keyword>
<dbReference type="AlphaFoldDB" id="A0A5N6N218"/>
<dbReference type="GO" id="GO:0008270">
    <property type="term" value="F:zinc ion binding"/>
    <property type="evidence" value="ECO:0007669"/>
    <property type="project" value="UniProtKB-KW"/>
</dbReference>
<keyword evidence="5 6" id="KW-0539">Nucleus</keyword>
<dbReference type="GO" id="GO:0061630">
    <property type="term" value="F:ubiquitin protein ligase activity"/>
    <property type="evidence" value="ECO:0007669"/>
    <property type="project" value="UniProtKB-EC"/>
</dbReference>
<evidence type="ECO:0000256" key="8">
    <source>
        <dbReference type="SAM" id="MobiDB-lite"/>
    </source>
</evidence>
<dbReference type="UniPathway" id="UPA00143"/>
<dbReference type="Proteomes" id="UP000326396">
    <property type="component" value="Linkage Group LG3"/>
</dbReference>
<protein>
    <recommendedName>
        <fullName evidence="6">E3 ubiquitin protein ligase</fullName>
        <ecNumber evidence="6">2.3.2.27</ecNumber>
    </recommendedName>
</protein>
<feature type="coiled-coil region" evidence="7">
    <location>
        <begin position="481"/>
        <end position="529"/>
    </location>
</feature>
<feature type="coiled-coil region" evidence="7">
    <location>
        <begin position="580"/>
        <end position="621"/>
    </location>
</feature>
<evidence type="ECO:0000256" key="5">
    <source>
        <dbReference type="ARBA" id="ARBA00023242"/>
    </source>
</evidence>
<comment type="caution">
    <text evidence="9">The sequence shown here is derived from an EMBL/GenBank/DDBJ whole genome shotgun (WGS) entry which is preliminary data.</text>
</comment>
<feature type="coiled-coil region" evidence="7">
    <location>
        <begin position="43"/>
        <end position="70"/>
    </location>
</feature>
<dbReference type="GO" id="GO:0006325">
    <property type="term" value="P:chromatin organization"/>
    <property type="evidence" value="ECO:0007669"/>
    <property type="project" value="UniProtKB-KW"/>
</dbReference>
<dbReference type="PANTHER" id="PTHR23163:SF8">
    <property type="entry name" value="E3 UBIQUITIN-PROTEIN LIGASE BRE1-LIKE 2"/>
    <property type="match status" value="1"/>
</dbReference>
<evidence type="ECO:0000313" key="10">
    <source>
        <dbReference type="Proteomes" id="UP000326396"/>
    </source>
</evidence>
<feature type="coiled-coil region" evidence="7">
    <location>
        <begin position="307"/>
        <end position="344"/>
    </location>
</feature>
<keyword evidence="4 6" id="KW-0862">Zinc</keyword>
<evidence type="ECO:0000313" key="9">
    <source>
        <dbReference type="EMBL" id="KAD4384214.1"/>
    </source>
</evidence>